<sequence>MHVVPVDSVRRTGRGFWHLQLTVFLLLQVLLALADDEEQVDICAIRSQACMAAIKVMWGPDDSLGAGRSEEVRQLIDFAKQGRCADAGHRTMHIQIHPAGCASREWSQDWASSVPEQVVTSMEKDVVEAMRICIPLACLPAVPEDEIGNFTWGWGQVLALWLLSSGQEAESLDWPFLEGLDCLPSARPTTECLSVSAKLQVNIEGGTSAERAERTRSVLPCCMGGDACEPNEKLEWHWFLQETFGLFWALPDRKVPEPAAIFRYSDRPELARCPPAQIMLKLYHLTWSFPMNFPDLIHKVSWDLFNGIHDQVMSQNWLQLVRTGWAIPIFGMLHQLSVQFCRFDLAGSLEGKRAEDPDAPLFCEGEFGLSRPQSDAVIDAITDNSIMQQVAAMVDRAKSVSWQLRHVHLSLDNPHRATFLLLAQDFHDAGHLFNFQRRPSDELLENAEDLFRWYGQRMSVDPNKNESIFRRTEMAHAKGRAGKPVLHRLDDLIRSAHLLWGVLYLQAVREPMAANKSNAIVFADPRFSSGLETMWDLEPGSWRGCETCESRWGWKDGSSVAQRNFKAVDACGADSSEVAHQFPAVALDPTHSVYGRVIGISYAEISGHASEIEWMVDFYDHSSILAAIEDPTIDWTPDVCGFRWEMDVARLACHFEDGRISLASVVAPVSASNHEPNSAGGISMHPGPPLSFRCSVPDGLELPLRVQVWSKDHQWLAPLEVHLCEATGVEPVELGLCTRSVFDMGPETSQLTDWLHYYWRLGAGKVFLYDIDGSGVHTVDKFPPGFVDRQPFFEGRGDRIWFDKLERENRWNWNLTNFYPRMGCVIHQLNHCLMRARGRAKYLLMVRALDKFFTVNFDHQITNPPIERFLEKIRGVELDAASQGKSLAAVPIDTFDYWEAKPCEPNCVEAHQHRAVPRIPAKLDRFLHFAVTNQVYGGNGHVLWTREGTMPGVVPRDEFWMSHYLRAFDTTPEAQTKDPGKRWRFRFCDTLNPATDLADLAHIRQHSCADLGSDGGVAAALYRRLMGKVQDETELRE</sequence>
<dbReference type="EMBL" id="CAJNNV010025334">
    <property type="protein sequence ID" value="CAE8613931.1"/>
    <property type="molecule type" value="Genomic_DNA"/>
</dbReference>
<feature type="signal peptide" evidence="1">
    <location>
        <begin position="1"/>
        <end position="34"/>
    </location>
</feature>
<evidence type="ECO:0000256" key="1">
    <source>
        <dbReference type="SAM" id="SignalP"/>
    </source>
</evidence>
<comment type="caution">
    <text evidence="2">The sequence shown here is derived from an EMBL/GenBank/DDBJ whole genome shotgun (WGS) entry which is preliminary data.</text>
</comment>
<protein>
    <recommendedName>
        <fullName evidence="4">Protein xylosyltransferase</fullName>
    </recommendedName>
</protein>
<evidence type="ECO:0008006" key="4">
    <source>
        <dbReference type="Google" id="ProtNLM"/>
    </source>
</evidence>
<dbReference type="Proteomes" id="UP000654075">
    <property type="component" value="Unassembled WGS sequence"/>
</dbReference>
<evidence type="ECO:0000313" key="3">
    <source>
        <dbReference type="Proteomes" id="UP000654075"/>
    </source>
</evidence>
<name>A0A813FN54_POLGL</name>
<gene>
    <name evidence="2" type="ORF">PGLA1383_LOCUS31680</name>
</gene>
<dbReference type="AlphaFoldDB" id="A0A813FN54"/>
<feature type="chain" id="PRO_5032295714" description="Protein xylosyltransferase" evidence="1">
    <location>
        <begin position="35"/>
        <end position="1037"/>
    </location>
</feature>
<organism evidence="2 3">
    <name type="scientific">Polarella glacialis</name>
    <name type="common">Dinoflagellate</name>
    <dbReference type="NCBI Taxonomy" id="89957"/>
    <lineage>
        <taxon>Eukaryota</taxon>
        <taxon>Sar</taxon>
        <taxon>Alveolata</taxon>
        <taxon>Dinophyceae</taxon>
        <taxon>Suessiales</taxon>
        <taxon>Suessiaceae</taxon>
        <taxon>Polarella</taxon>
    </lineage>
</organism>
<accession>A0A813FN54</accession>
<reference evidence="2" key="1">
    <citation type="submission" date="2021-02" db="EMBL/GenBank/DDBJ databases">
        <authorList>
            <person name="Dougan E. K."/>
            <person name="Rhodes N."/>
            <person name="Thang M."/>
            <person name="Chan C."/>
        </authorList>
    </citation>
    <scope>NUCLEOTIDE SEQUENCE</scope>
</reference>
<keyword evidence="3" id="KW-1185">Reference proteome</keyword>
<evidence type="ECO:0000313" key="2">
    <source>
        <dbReference type="EMBL" id="CAE8613931.1"/>
    </source>
</evidence>
<keyword evidence="1" id="KW-0732">Signal</keyword>
<proteinExistence type="predicted"/>